<evidence type="ECO:0000313" key="5">
    <source>
        <dbReference type="Proteomes" id="UP000307201"/>
    </source>
</evidence>
<dbReference type="RefSeq" id="WP_138471126.1">
    <property type="nucleotide sequence ID" value="NZ_JBGQQH010000001.1"/>
</dbReference>
<accession>A0A5R9C6G1</accession>
<feature type="transmembrane region" description="Helical" evidence="2">
    <location>
        <begin position="23"/>
        <end position="44"/>
    </location>
</feature>
<gene>
    <name evidence="4" type="ORF">FEZ48_03285</name>
</gene>
<name>A0A5R9C6G1_9LACT</name>
<feature type="region of interest" description="Disordered" evidence="1">
    <location>
        <begin position="51"/>
        <end position="133"/>
    </location>
</feature>
<protein>
    <submittedName>
        <fullName evidence="4">DUF1510 family protein</fullName>
    </submittedName>
</protein>
<reference evidence="4 5" key="1">
    <citation type="submission" date="2019-05" db="EMBL/GenBank/DDBJ databases">
        <title>The metagenome of a microbial culture collection derived from dairy environment covers the genomic content of the human microbiome.</title>
        <authorList>
            <person name="Roder T."/>
            <person name="Wuthrich D."/>
            <person name="Sattari Z."/>
            <person name="Von Ah U."/>
            <person name="Bar C."/>
            <person name="Ronchi F."/>
            <person name="Macpherson A.J."/>
            <person name="Ganal-Vonarburg S.C."/>
            <person name="Bruggmann R."/>
            <person name="Vergeres G."/>
        </authorList>
    </citation>
    <scope>NUCLEOTIDE SEQUENCE [LARGE SCALE GENOMIC DNA]</scope>
    <source>
        <strain evidence="4 5">FAM 24235</strain>
    </source>
</reference>
<sequence>MKRNHSKQSRSEKKPSENKFDKIYYVVIAILVFILLALLTYVFIIRDNDSNQISNNISPNTELNSKPEQNTSKENVQTPTEDAQKESEDAIQEETSEADSEDPEAEESPTEEKNDSEVSNVEEAESDDPLVERAYTGKWTPIGTEQSGEHVTNFNEGSQDRVEINQAVTSVTGLDSGNIIEWWIAGDGPNRVEATVSNENKTEVYRVYLQFIKEEGWQPTRVEELSKVPAEYQ</sequence>
<keyword evidence="2" id="KW-1133">Transmembrane helix</keyword>
<feature type="compositionally biased region" description="Acidic residues" evidence="1">
    <location>
        <begin position="120"/>
        <end position="129"/>
    </location>
</feature>
<feature type="compositionally biased region" description="Acidic residues" evidence="1">
    <location>
        <begin position="89"/>
        <end position="109"/>
    </location>
</feature>
<feature type="domain" description="DUF1510" evidence="3">
    <location>
        <begin position="135"/>
        <end position="225"/>
    </location>
</feature>
<comment type="caution">
    <text evidence="4">The sequence shown here is derived from an EMBL/GenBank/DDBJ whole genome shotgun (WGS) entry which is preliminary data.</text>
</comment>
<evidence type="ECO:0000256" key="2">
    <source>
        <dbReference type="SAM" id="Phobius"/>
    </source>
</evidence>
<evidence type="ECO:0000259" key="3">
    <source>
        <dbReference type="Pfam" id="PF07423"/>
    </source>
</evidence>
<dbReference type="STRING" id="191770.SAMN04488013_10381"/>
<keyword evidence="2" id="KW-0472">Membrane</keyword>
<evidence type="ECO:0000313" key="4">
    <source>
        <dbReference type="EMBL" id="TLQ08682.1"/>
    </source>
</evidence>
<evidence type="ECO:0000256" key="1">
    <source>
        <dbReference type="SAM" id="MobiDB-lite"/>
    </source>
</evidence>
<keyword evidence="2" id="KW-0812">Transmembrane</keyword>
<dbReference type="OrthoDB" id="2168558at2"/>
<dbReference type="Proteomes" id="UP000307201">
    <property type="component" value="Unassembled WGS sequence"/>
</dbReference>
<dbReference type="EMBL" id="VBTE01000006">
    <property type="protein sequence ID" value="TLQ08682.1"/>
    <property type="molecule type" value="Genomic_DNA"/>
</dbReference>
<dbReference type="AlphaFoldDB" id="A0A5R9C6G1"/>
<proteinExistence type="predicted"/>
<organism evidence="4 5">
    <name type="scientific">Marinilactibacillus psychrotolerans</name>
    <dbReference type="NCBI Taxonomy" id="191770"/>
    <lineage>
        <taxon>Bacteria</taxon>
        <taxon>Bacillati</taxon>
        <taxon>Bacillota</taxon>
        <taxon>Bacilli</taxon>
        <taxon>Lactobacillales</taxon>
        <taxon>Carnobacteriaceae</taxon>
        <taxon>Marinilactibacillus</taxon>
    </lineage>
</organism>
<dbReference type="Pfam" id="PF07423">
    <property type="entry name" value="DUF1510"/>
    <property type="match status" value="1"/>
</dbReference>
<feature type="compositionally biased region" description="Polar residues" evidence="1">
    <location>
        <begin position="59"/>
        <end position="81"/>
    </location>
</feature>
<dbReference type="InterPro" id="IPR009988">
    <property type="entry name" value="DUF1510"/>
</dbReference>